<dbReference type="EMBL" id="CH940652">
    <property type="protein sequence ID" value="EDW59119.1"/>
    <property type="molecule type" value="Genomic_DNA"/>
</dbReference>
<dbReference type="eggNOG" id="KOG4384">
    <property type="taxonomic scope" value="Eukaryota"/>
</dbReference>
<gene>
    <name evidence="2" type="primary">Dvir\GJ10459</name>
    <name evidence="2" type="ORF">Dvir_GJ10459</name>
</gene>
<dbReference type="PROSITE" id="PS50105">
    <property type="entry name" value="SAM_DOMAIN"/>
    <property type="match status" value="1"/>
</dbReference>
<evidence type="ECO:0000313" key="3">
    <source>
        <dbReference type="Proteomes" id="UP000008792"/>
    </source>
</evidence>
<accession>B4M643</accession>
<dbReference type="AlphaFoldDB" id="B4M643"/>
<dbReference type="Gene3D" id="1.10.150.50">
    <property type="entry name" value="Transcription Factor, Ets-1"/>
    <property type="match status" value="1"/>
</dbReference>
<keyword evidence="3" id="KW-1185">Reference proteome</keyword>
<dbReference type="PANTHER" id="PTHR12301:SF8">
    <property type="entry name" value="STERILE ALPHA MOTIF DOMAIN-CONTAINING PROTEIN 5"/>
    <property type="match status" value="1"/>
</dbReference>
<name>B4M643_DROVI</name>
<organism evidence="2 3">
    <name type="scientific">Drosophila virilis</name>
    <name type="common">Fruit fly</name>
    <dbReference type="NCBI Taxonomy" id="7244"/>
    <lineage>
        <taxon>Eukaryota</taxon>
        <taxon>Metazoa</taxon>
        <taxon>Ecdysozoa</taxon>
        <taxon>Arthropoda</taxon>
        <taxon>Hexapoda</taxon>
        <taxon>Insecta</taxon>
        <taxon>Pterygota</taxon>
        <taxon>Neoptera</taxon>
        <taxon>Endopterygota</taxon>
        <taxon>Diptera</taxon>
        <taxon>Brachycera</taxon>
        <taxon>Muscomorpha</taxon>
        <taxon>Ephydroidea</taxon>
        <taxon>Drosophilidae</taxon>
        <taxon>Drosophila</taxon>
    </lineage>
</organism>
<dbReference type="Pfam" id="PF00536">
    <property type="entry name" value="SAM_1"/>
    <property type="match status" value="1"/>
</dbReference>
<evidence type="ECO:0000313" key="2">
    <source>
        <dbReference type="EMBL" id="EDW59119.1"/>
    </source>
</evidence>
<dbReference type="InParanoid" id="B4M643"/>
<proteinExistence type="predicted"/>
<dbReference type="OMA" id="LTMEKYV"/>
<dbReference type="SUPFAM" id="SSF47769">
    <property type="entry name" value="SAM/Pointed domain"/>
    <property type="match status" value="1"/>
</dbReference>
<dbReference type="KEGG" id="dvi:6632384"/>
<feature type="domain" description="SAM" evidence="1">
    <location>
        <begin position="1"/>
        <end position="65"/>
    </location>
</feature>
<dbReference type="STRING" id="7244.B4M643"/>
<dbReference type="HOGENOM" id="CLU_1373529_0_0_1"/>
<dbReference type="InterPro" id="IPR051725">
    <property type="entry name" value="SAM-SH3_domain_protein"/>
</dbReference>
<dbReference type="OrthoDB" id="7862313at2759"/>
<protein>
    <recommendedName>
        <fullName evidence="1">SAM domain-containing protein</fullName>
    </recommendedName>
</protein>
<sequence>MCTKKVREWLVLLTMEKYVRCFTEHGYISIAQCQQILTSDLIMLGIDNPTHRQLLLTGVQLLINSPNLFVCPEPCELHVSCADQDLAEDFLDTCKIDLQAIDSSFNTPQHGHSKNKFGFLARTKRERKSKSKKSKETLCSVNIKANFTCVACPHLQFGQLYELDEHIAALKESKDSSASQHKYGDLITNVQEATPIILIE</sequence>
<dbReference type="PhylomeDB" id="B4M643"/>
<reference evidence="2 3" key="1">
    <citation type="journal article" date="2007" name="Nature">
        <title>Evolution of genes and genomes on the Drosophila phylogeny.</title>
        <authorList>
            <consortium name="Drosophila 12 Genomes Consortium"/>
            <person name="Clark A.G."/>
            <person name="Eisen M.B."/>
            <person name="Smith D.R."/>
            <person name="Bergman C.M."/>
            <person name="Oliver B."/>
            <person name="Markow T.A."/>
            <person name="Kaufman T.C."/>
            <person name="Kellis M."/>
            <person name="Gelbart W."/>
            <person name="Iyer V.N."/>
            <person name="Pollard D.A."/>
            <person name="Sackton T.B."/>
            <person name="Larracuente A.M."/>
            <person name="Singh N.D."/>
            <person name="Abad J.P."/>
            <person name="Abt D.N."/>
            <person name="Adryan B."/>
            <person name="Aguade M."/>
            <person name="Akashi H."/>
            <person name="Anderson W.W."/>
            <person name="Aquadro C.F."/>
            <person name="Ardell D.H."/>
            <person name="Arguello R."/>
            <person name="Artieri C.G."/>
            <person name="Barbash D.A."/>
            <person name="Barker D."/>
            <person name="Barsanti P."/>
            <person name="Batterham P."/>
            <person name="Batzoglou S."/>
            <person name="Begun D."/>
            <person name="Bhutkar A."/>
            <person name="Blanco E."/>
            <person name="Bosak S.A."/>
            <person name="Bradley R.K."/>
            <person name="Brand A.D."/>
            <person name="Brent M.R."/>
            <person name="Brooks A.N."/>
            <person name="Brown R.H."/>
            <person name="Butlin R.K."/>
            <person name="Caggese C."/>
            <person name="Calvi B.R."/>
            <person name="Bernardo de Carvalho A."/>
            <person name="Caspi A."/>
            <person name="Castrezana S."/>
            <person name="Celniker S.E."/>
            <person name="Chang J.L."/>
            <person name="Chapple C."/>
            <person name="Chatterji S."/>
            <person name="Chinwalla A."/>
            <person name="Civetta A."/>
            <person name="Clifton S.W."/>
            <person name="Comeron J.M."/>
            <person name="Costello J.C."/>
            <person name="Coyne J.A."/>
            <person name="Daub J."/>
            <person name="David R.G."/>
            <person name="Delcher A.L."/>
            <person name="Delehaunty K."/>
            <person name="Do C.B."/>
            <person name="Ebling H."/>
            <person name="Edwards K."/>
            <person name="Eickbush T."/>
            <person name="Evans J.D."/>
            <person name="Filipski A."/>
            <person name="Findeiss S."/>
            <person name="Freyhult E."/>
            <person name="Fulton L."/>
            <person name="Fulton R."/>
            <person name="Garcia A.C."/>
            <person name="Gardiner A."/>
            <person name="Garfield D.A."/>
            <person name="Garvin B.E."/>
            <person name="Gibson G."/>
            <person name="Gilbert D."/>
            <person name="Gnerre S."/>
            <person name="Godfrey J."/>
            <person name="Good R."/>
            <person name="Gotea V."/>
            <person name="Gravely B."/>
            <person name="Greenberg A.J."/>
            <person name="Griffiths-Jones S."/>
            <person name="Gross S."/>
            <person name="Guigo R."/>
            <person name="Gustafson E.A."/>
            <person name="Haerty W."/>
            <person name="Hahn M.W."/>
            <person name="Halligan D.L."/>
            <person name="Halpern A.L."/>
            <person name="Halter G.M."/>
            <person name="Han M.V."/>
            <person name="Heger A."/>
            <person name="Hillier L."/>
            <person name="Hinrichs A.S."/>
            <person name="Holmes I."/>
            <person name="Hoskins R.A."/>
            <person name="Hubisz M.J."/>
            <person name="Hultmark D."/>
            <person name="Huntley M.A."/>
            <person name="Jaffe D.B."/>
            <person name="Jagadeeshan S."/>
            <person name="Jeck W.R."/>
            <person name="Johnson J."/>
            <person name="Jones C.D."/>
            <person name="Jordan W.C."/>
            <person name="Karpen G.H."/>
            <person name="Kataoka E."/>
            <person name="Keightley P.D."/>
            <person name="Kheradpour P."/>
            <person name="Kirkness E.F."/>
            <person name="Koerich L.B."/>
            <person name="Kristiansen K."/>
            <person name="Kudrna D."/>
            <person name="Kulathinal R.J."/>
            <person name="Kumar S."/>
            <person name="Kwok R."/>
            <person name="Lander E."/>
            <person name="Langley C.H."/>
            <person name="Lapoint R."/>
            <person name="Lazzaro B.P."/>
            <person name="Lee S.J."/>
            <person name="Levesque L."/>
            <person name="Li R."/>
            <person name="Lin C.F."/>
            <person name="Lin M.F."/>
            <person name="Lindblad-Toh K."/>
            <person name="Llopart A."/>
            <person name="Long M."/>
            <person name="Low L."/>
            <person name="Lozovsky E."/>
            <person name="Lu J."/>
            <person name="Luo M."/>
            <person name="Machado C.A."/>
            <person name="Makalowski W."/>
            <person name="Marzo M."/>
            <person name="Matsuda M."/>
            <person name="Matzkin L."/>
            <person name="McAllister B."/>
            <person name="McBride C.S."/>
            <person name="McKernan B."/>
            <person name="McKernan K."/>
            <person name="Mendez-Lago M."/>
            <person name="Minx P."/>
            <person name="Mollenhauer M.U."/>
            <person name="Montooth K."/>
            <person name="Mount S.M."/>
            <person name="Mu X."/>
            <person name="Myers E."/>
            <person name="Negre B."/>
            <person name="Newfeld S."/>
            <person name="Nielsen R."/>
            <person name="Noor M.A."/>
            <person name="O'Grady P."/>
            <person name="Pachter L."/>
            <person name="Papaceit M."/>
            <person name="Parisi M.J."/>
            <person name="Parisi M."/>
            <person name="Parts L."/>
            <person name="Pedersen J.S."/>
            <person name="Pesole G."/>
            <person name="Phillippy A.M."/>
            <person name="Ponting C.P."/>
            <person name="Pop M."/>
            <person name="Porcelli D."/>
            <person name="Powell J.R."/>
            <person name="Prohaska S."/>
            <person name="Pruitt K."/>
            <person name="Puig M."/>
            <person name="Quesneville H."/>
            <person name="Ram K.R."/>
            <person name="Rand D."/>
            <person name="Rasmussen M.D."/>
            <person name="Reed L.K."/>
            <person name="Reenan R."/>
            <person name="Reily A."/>
            <person name="Remington K.A."/>
            <person name="Rieger T.T."/>
            <person name="Ritchie M.G."/>
            <person name="Robin C."/>
            <person name="Rogers Y.H."/>
            <person name="Rohde C."/>
            <person name="Rozas J."/>
            <person name="Rubenfield M.J."/>
            <person name="Ruiz A."/>
            <person name="Russo S."/>
            <person name="Salzberg S.L."/>
            <person name="Sanchez-Gracia A."/>
            <person name="Saranga D.J."/>
            <person name="Sato H."/>
            <person name="Schaeffer S.W."/>
            <person name="Schatz M.C."/>
            <person name="Schlenke T."/>
            <person name="Schwartz R."/>
            <person name="Segarra C."/>
            <person name="Singh R.S."/>
            <person name="Sirot L."/>
            <person name="Sirota M."/>
            <person name="Sisneros N.B."/>
            <person name="Smith C.D."/>
            <person name="Smith T.F."/>
            <person name="Spieth J."/>
            <person name="Stage D.E."/>
            <person name="Stark A."/>
            <person name="Stephan W."/>
            <person name="Strausberg R.L."/>
            <person name="Strempel S."/>
            <person name="Sturgill D."/>
            <person name="Sutton G."/>
            <person name="Sutton G.G."/>
            <person name="Tao W."/>
            <person name="Teichmann S."/>
            <person name="Tobari Y.N."/>
            <person name="Tomimura Y."/>
            <person name="Tsolas J.M."/>
            <person name="Valente V.L."/>
            <person name="Venter E."/>
            <person name="Venter J.C."/>
            <person name="Vicario S."/>
            <person name="Vieira F.G."/>
            <person name="Vilella A.J."/>
            <person name="Villasante A."/>
            <person name="Walenz B."/>
            <person name="Wang J."/>
            <person name="Wasserman M."/>
            <person name="Watts T."/>
            <person name="Wilson D."/>
            <person name="Wilson R.K."/>
            <person name="Wing R.A."/>
            <person name="Wolfner M.F."/>
            <person name="Wong A."/>
            <person name="Wong G.K."/>
            <person name="Wu C.I."/>
            <person name="Wu G."/>
            <person name="Yamamoto D."/>
            <person name="Yang H.P."/>
            <person name="Yang S.P."/>
            <person name="Yorke J.A."/>
            <person name="Yoshida K."/>
            <person name="Zdobnov E."/>
            <person name="Zhang P."/>
            <person name="Zhang Y."/>
            <person name="Zimin A.V."/>
            <person name="Baldwin J."/>
            <person name="Abdouelleil A."/>
            <person name="Abdulkadir J."/>
            <person name="Abebe A."/>
            <person name="Abera B."/>
            <person name="Abreu J."/>
            <person name="Acer S.C."/>
            <person name="Aftuck L."/>
            <person name="Alexander A."/>
            <person name="An P."/>
            <person name="Anderson E."/>
            <person name="Anderson S."/>
            <person name="Arachi H."/>
            <person name="Azer M."/>
            <person name="Bachantsang P."/>
            <person name="Barry A."/>
            <person name="Bayul T."/>
            <person name="Berlin A."/>
            <person name="Bessette D."/>
            <person name="Bloom T."/>
            <person name="Blye J."/>
            <person name="Boguslavskiy L."/>
            <person name="Bonnet C."/>
            <person name="Boukhgalter B."/>
            <person name="Bourzgui I."/>
            <person name="Brown A."/>
            <person name="Cahill P."/>
            <person name="Channer S."/>
            <person name="Cheshatsang Y."/>
            <person name="Chuda L."/>
            <person name="Citroen M."/>
            <person name="Collymore A."/>
            <person name="Cooke P."/>
            <person name="Costello M."/>
            <person name="D'Aco K."/>
            <person name="Daza R."/>
            <person name="De Haan G."/>
            <person name="DeGray S."/>
            <person name="DeMaso C."/>
            <person name="Dhargay N."/>
            <person name="Dooley K."/>
            <person name="Dooley E."/>
            <person name="Doricent M."/>
            <person name="Dorje P."/>
            <person name="Dorjee K."/>
            <person name="Dupes A."/>
            <person name="Elong R."/>
            <person name="Falk J."/>
            <person name="Farina A."/>
            <person name="Faro S."/>
            <person name="Ferguson D."/>
            <person name="Fisher S."/>
            <person name="Foley C.D."/>
            <person name="Franke A."/>
            <person name="Friedrich D."/>
            <person name="Gadbois L."/>
            <person name="Gearin G."/>
            <person name="Gearin C.R."/>
            <person name="Giannoukos G."/>
            <person name="Goode T."/>
            <person name="Graham J."/>
            <person name="Grandbois E."/>
            <person name="Grewal S."/>
            <person name="Gyaltsen K."/>
            <person name="Hafez N."/>
            <person name="Hagos B."/>
            <person name="Hall J."/>
            <person name="Henson C."/>
            <person name="Hollinger A."/>
            <person name="Honan T."/>
            <person name="Huard M.D."/>
            <person name="Hughes L."/>
            <person name="Hurhula B."/>
            <person name="Husby M.E."/>
            <person name="Kamat A."/>
            <person name="Kanga B."/>
            <person name="Kashin S."/>
            <person name="Khazanovich D."/>
            <person name="Kisner P."/>
            <person name="Lance K."/>
            <person name="Lara M."/>
            <person name="Lee W."/>
            <person name="Lennon N."/>
            <person name="Letendre F."/>
            <person name="LeVine R."/>
            <person name="Lipovsky A."/>
            <person name="Liu X."/>
            <person name="Liu J."/>
            <person name="Liu S."/>
            <person name="Lokyitsang T."/>
            <person name="Lokyitsang Y."/>
            <person name="Lubonja R."/>
            <person name="Lui A."/>
            <person name="MacDonald P."/>
            <person name="Magnisalis V."/>
            <person name="Maru K."/>
            <person name="Matthews C."/>
            <person name="McCusker W."/>
            <person name="McDonough S."/>
            <person name="Mehta T."/>
            <person name="Meldrim J."/>
            <person name="Meneus L."/>
            <person name="Mihai O."/>
            <person name="Mihalev A."/>
            <person name="Mihova T."/>
            <person name="Mittelman R."/>
            <person name="Mlenga V."/>
            <person name="Montmayeur A."/>
            <person name="Mulrain L."/>
            <person name="Navidi A."/>
            <person name="Naylor J."/>
            <person name="Negash T."/>
            <person name="Nguyen T."/>
            <person name="Nguyen N."/>
            <person name="Nicol R."/>
            <person name="Norbu C."/>
            <person name="Norbu N."/>
            <person name="Novod N."/>
            <person name="O'Neill B."/>
            <person name="Osman S."/>
            <person name="Markiewicz E."/>
            <person name="Oyono O.L."/>
            <person name="Patti C."/>
            <person name="Phunkhang P."/>
            <person name="Pierre F."/>
            <person name="Priest M."/>
            <person name="Raghuraman S."/>
            <person name="Rege F."/>
            <person name="Reyes R."/>
            <person name="Rise C."/>
            <person name="Rogov P."/>
            <person name="Ross K."/>
            <person name="Ryan E."/>
            <person name="Settipalli S."/>
            <person name="Shea T."/>
            <person name="Sherpa N."/>
            <person name="Shi L."/>
            <person name="Shih D."/>
            <person name="Sparrow T."/>
            <person name="Spaulding J."/>
            <person name="Stalker J."/>
            <person name="Stange-Thomann N."/>
            <person name="Stavropoulos S."/>
            <person name="Stone C."/>
            <person name="Strader C."/>
            <person name="Tesfaye S."/>
            <person name="Thomson T."/>
            <person name="Thoulutsang Y."/>
            <person name="Thoulutsang D."/>
            <person name="Topham K."/>
            <person name="Topping I."/>
            <person name="Tsamla T."/>
            <person name="Vassiliev H."/>
            <person name="Vo A."/>
            <person name="Wangchuk T."/>
            <person name="Wangdi T."/>
            <person name="Weiand M."/>
            <person name="Wilkinson J."/>
            <person name="Wilson A."/>
            <person name="Yadav S."/>
            <person name="Young G."/>
            <person name="Yu Q."/>
            <person name="Zembek L."/>
            <person name="Zhong D."/>
            <person name="Zimmer A."/>
            <person name="Zwirko Z."/>
            <person name="Jaffe D.B."/>
            <person name="Alvarez P."/>
            <person name="Brockman W."/>
            <person name="Butler J."/>
            <person name="Chin C."/>
            <person name="Gnerre S."/>
            <person name="Grabherr M."/>
            <person name="Kleber M."/>
            <person name="Mauceli E."/>
            <person name="MacCallum I."/>
        </authorList>
    </citation>
    <scope>NUCLEOTIDE SEQUENCE [LARGE SCALE GENOMIC DNA]</scope>
    <source>
        <strain evidence="3">Tucson 15010-1051.87</strain>
    </source>
</reference>
<dbReference type="InterPro" id="IPR001660">
    <property type="entry name" value="SAM"/>
</dbReference>
<dbReference type="Proteomes" id="UP000008792">
    <property type="component" value="Unassembled WGS sequence"/>
</dbReference>
<dbReference type="InterPro" id="IPR013761">
    <property type="entry name" value="SAM/pointed_sf"/>
</dbReference>
<dbReference type="PANTHER" id="PTHR12301">
    <property type="entry name" value="SAM-DOMAIN, SH3 AND NUCLEAR LOCALIZATION SIGNALS PROTEIN RELATED"/>
    <property type="match status" value="1"/>
</dbReference>
<evidence type="ECO:0000259" key="1">
    <source>
        <dbReference type="PROSITE" id="PS50105"/>
    </source>
</evidence>